<feature type="coiled-coil region" evidence="1">
    <location>
        <begin position="69"/>
        <end position="96"/>
    </location>
</feature>
<keyword evidence="1" id="KW-0175">Coiled coil</keyword>
<proteinExistence type="predicted"/>
<protein>
    <submittedName>
        <fullName evidence="2">Uncharacterized protein</fullName>
    </submittedName>
</protein>
<dbReference type="EMBL" id="CCKQ01005645">
    <property type="protein sequence ID" value="CDW76894.1"/>
    <property type="molecule type" value="Genomic_DNA"/>
</dbReference>
<accession>A0A078A4X3</accession>
<evidence type="ECO:0000256" key="1">
    <source>
        <dbReference type="SAM" id="Coils"/>
    </source>
</evidence>
<evidence type="ECO:0000313" key="3">
    <source>
        <dbReference type="Proteomes" id="UP000039865"/>
    </source>
</evidence>
<dbReference type="InParanoid" id="A0A078A4X3"/>
<dbReference type="Proteomes" id="UP000039865">
    <property type="component" value="Unassembled WGS sequence"/>
</dbReference>
<keyword evidence="3" id="KW-1185">Reference proteome</keyword>
<feature type="coiled-coil region" evidence="1">
    <location>
        <begin position="143"/>
        <end position="189"/>
    </location>
</feature>
<reference evidence="2 3" key="1">
    <citation type="submission" date="2014-06" db="EMBL/GenBank/DDBJ databases">
        <authorList>
            <person name="Swart Estienne"/>
        </authorList>
    </citation>
    <scope>NUCLEOTIDE SEQUENCE [LARGE SCALE GENOMIC DNA]</scope>
    <source>
        <strain evidence="2 3">130c</strain>
    </source>
</reference>
<sequence>MMQLENQRNQQLEYIDHHHNLNHSVQHQTVPIYDDLDQQQYSIFEEIPKYNPSQIREPNLRNILDTQTIKVQKRDLGELERKKRKLIMEFQNIKKRNDYYNKLDAQKQPIIEAQNQQMLQQHQQMIQQNEQQRLHEQTIQDQMQQQQQLILQLINQMQGKKEENIKQKNEKLLNKIKKEELKAKKLKRRINKGILMQLSGQAGAMDQMNGLDLLSDSEDDLEDLDHDEDMSVIL</sequence>
<gene>
    <name evidence="2" type="primary">Contig4059.g4341</name>
    <name evidence="2" type="ORF">STYLEM_5859</name>
</gene>
<name>A0A078A4X3_STYLE</name>
<dbReference type="AlphaFoldDB" id="A0A078A4X3"/>
<organism evidence="2 3">
    <name type="scientific">Stylonychia lemnae</name>
    <name type="common">Ciliate</name>
    <dbReference type="NCBI Taxonomy" id="5949"/>
    <lineage>
        <taxon>Eukaryota</taxon>
        <taxon>Sar</taxon>
        <taxon>Alveolata</taxon>
        <taxon>Ciliophora</taxon>
        <taxon>Intramacronucleata</taxon>
        <taxon>Spirotrichea</taxon>
        <taxon>Stichotrichia</taxon>
        <taxon>Sporadotrichida</taxon>
        <taxon>Oxytrichidae</taxon>
        <taxon>Stylonychinae</taxon>
        <taxon>Stylonychia</taxon>
    </lineage>
</organism>
<evidence type="ECO:0000313" key="2">
    <source>
        <dbReference type="EMBL" id="CDW76894.1"/>
    </source>
</evidence>